<organism evidence="2 3">
    <name type="scientific">Phytomonospora endophytica</name>
    <dbReference type="NCBI Taxonomy" id="714109"/>
    <lineage>
        <taxon>Bacteria</taxon>
        <taxon>Bacillati</taxon>
        <taxon>Actinomycetota</taxon>
        <taxon>Actinomycetes</taxon>
        <taxon>Micromonosporales</taxon>
        <taxon>Micromonosporaceae</taxon>
        <taxon>Phytomonospora</taxon>
    </lineage>
</organism>
<accession>A0A841FIY3</accession>
<feature type="compositionally biased region" description="Low complexity" evidence="1">
    <location>
        <begin position="40"/>
        <end position="54"/>
    </location>
</feature>
<dbReference type="EMBL" id="JACHGT010000007">
    <property type="protein sequence ID" value="MBB6035834.1"/>
    <property type="molecule type" value="Genomic_DNA"/>
</dbReference>
<feature type="compositionally biased region" description="Basic and acidic residues" evidence="1">
    <location>
        <begin position="178"/>
        <end position="193"/>
    </location>
</feature>
<reference evidence="2 3" key="1">
    <citation type="submission" date="2020-08" db="EMBL/GenBank/DDBJ databases">
        <title>Genomic Encyclopedia of Type Strains, Phase IV (KMG-IV): sequencing the most valuable type-strain genomes for metagenomic binning, comparative biology and taxonomic classification.</title>
        <authorList>
            <person name="Goeker M."/>
        </authorList>
    </citation>
    <scope>NUCLEOTIDE SEQUENCE [LARGE SCALE GENOMIC DNA]</scope>
    <source>
        <strain evidence="2 3">YIM 65646</strain>
    </source>
</reference>
<dbReference type="AlphaFoldDB" id="A0A841FIY3"/>
<proteinExistence type="predicted"/>
<protein>
    <submittedName>
        <fullName evidence="2">Uncharacterized protein</fullName>
    </submittedName>
</protein>
<evidence type="ECO:0000313" key="3">
    <source>
        <dbReference type="Proteomes" id="UP000548476"/>
    </source>
</evidence>
<feature type="region of interest" description="Disordered" evidence="1">
    <location>
        <begin position="1"/>
        <end position="62"/>
    </location>
</feature>
<feature type="compositionally biased region" description="Basic residues" evidence="1">
    <location>
        <begin position="1"/>
        <end position="18"/>
    </location>
</feature>
<feature type="compositionally biased region" description="Low complexity" evidence="1">
    <location>
        <begin position="269"/>
        <end position="280"/>
    </location>
</feature>
<gene>
    <name evidence="2" type="ORF">HNR73_003698</name>
</gene>
<comment type="caution">
    <text evidence="2">The sequence shown here is derived from an EMBL/GenBank/DDBJ whole genome shotgun (WGS) entry which is preliminary data.</text>
</comment>
<feature type="region of interest" description="Disordered" evidence="1">
    <location>
        <begin position="81"/>
        <end position="314"/>
    </location>
</feature>
<evidence type="ECO:0000256" key="1">
    <source>
        <dbReference type="SAM" id="MobiDB-lite"/>
    </source>
</evidence>
<sequence>MPFRRFRSRRPNKHRPLKAHPPNTGNLRRRSREREPPFARPRGPGNPAAASARGESALRGPLWWRPGRSALAKGKLRFAVFRRPGTEPQRSRLGRVPLRGLPTPGPRPQQCHQGRVALRGSPRRGPGTGGGPQPDPIPARRSRSRRPNKHRPLKPHPPTPGTQDAGPPSVSLASRPTRAREPKTRPGERESRFARPRGPGTRPRFRTRPGTRHRRRAAARSHTPQAVSFAPPKQAQALKTSPTNTGNPRRRSREREPRFAHPRRPGNPPAAVSPRPSPASLTHPRRGPGTGGGPSPIPCLSGGFVRAAQTSTGP</sequence>
<name>A0A841FIY3_9ACTN</name>
<feature type="compositionally biased region" description="Polar residues" evidence="1">
    <location>
        <begin position="237"/>
        <end position="247"/>
    </location>
</feature>
<feature type="compositionally biased region" description="Basic residues" evidence="1">
    <location>
        <begin position="140"/>
        <end position="154"/>
    </location>
</feature>
<dbReference type="Proteomes" id="UP000548476">
    <property type="component" value="Unassembled WGS sequence"/>
</dbReference>
<keyword evidence="3" id="KW-1185">Reference proteome</keyword>
<evidence type="ECO:0000313" key="2">
    <source>
        <dbReference type="EMBL" id="MBB6035834.1"/>
    </source>
</evidence>
<feature type="compositionally biased region" description="Basic residues" evidence="1">
    <location>
        <begin position="203"/>
        <end position="219"/>
    </location>
</feature>